<name>A0AAP0I9H3_9MAGN</name>
<dbReference type="FunFam" id="1.25.40.10:FF:000351">
    <property type="entry name" value="Pentatricopeptide repeat-containing protein"/>
    <property type="match status" value="1"/>
</dbReference>
<dbReference type="InterPro" id="IPR046960">
    <property type="entry name" value="PPR_At4g14850-like_plant"/>
</dbReference>
<evidence type="ECO:0000313" key="4">
    <source>
        <dbReference type="EMBL" id="KAK9111105.1"/>
    </source>
</evidence>
<dbReference type="InterPro" id="IPR011990">
    <property type="entry name" value="TPR-like_helical_dom_sf"/>
</dbReference>
<evidence type="ECO:0000256" key="3">
    <source>
        <dbReference type="PROSITE-ProRule" id="PRU00708"/>
    </source>
</evidence>
<keyword evidence="5" id="KW-1185">Reference proteome</keyword>
<sequence>MVLQNLGWLLHQCSKTKAHKHGQSLHGSILKMGSQSELLISNHLLNMYAKCQDITSAHKVFDEMPHRNLVSWSAMISGCDQSGHHSMALDVFARSPFDPNEYIYASAISACAALLAISYGQQLHGQSIKSGYASISFVSNSLISMYMNCRKCDDAFQVFSMSGSNSNSNSVVSYNAMIVGFAENSQPRRGVEMFKVMIREGVVPDQFSLMGVLGICSETCDLMRGIEFHCWAVKLGLDSTAFIGNVILTMYSKCTSIGEAVKVFNSIEYKDVISWNTIISACTHCGDHEMGMRVFAEMTRRCSTSDGLIRIDDFTFASILAACAGMASIRHGGQVHAHIIRTRVVDLVDAGVDNALVNMYAKCGNIGYATSVFHRMLHRNLLSWNTMIAALGNHGLGRRAIEVFEQMKAVGVNPDSVTFIGLLSACNHSGLVNEGLRFFNAMKETHNICQEIEHFSCLVDLLGRAGKLKLAQEYVEQSQFKNDKVVLGSLLSACRLHGDVEIGEWVARELLRHHETSSSSPYVLLSSLYAVDGRWEGVAGAWKMLKGSGVKKDQGHSLIEVKGVIEKFTVGSFSHPLAEEIMDTLSSLSWAVTEVSL</sequence>
<dbReference type="PANTHER" id="PTHR24015:SF1728">
    <property type="entry name" value="PENTACOTRIPEPTIDE-REPEAT REGION OF PRORP DOMAIN-CONTAINING PROTEIN"/>
    <property type="match status" value="1"/>
</dbReference>
<dbReference type="PANTHER" id="PTHR24015">
    <property type="entry name" value="OS07G0578800 PROTEIN-RELATED"/>
    <property type="match status" value="1"/>
</dbReference>
<dbReference type="FunFam" id="1.25.40.10:FF:000196">
    <property type="entry name" value="Pentatricopeptide repeat-containing protein At4g14850"/>
    <property type="match status" value="1"/>
</dbReference>
<dbReference type="EMBL" id="JBBNAG010000008">
    <property type="protein sequence ID" value="KAK9111105.1"/>
    <property type="molecule type" value="Genomic_DNA"/>
</dbReference>
<dbReference type="AlphaFoldDB" id="A0AAP0I9H3"/>
<dbReference type="FunFam" id="1.25.40.10:FF:000690">
    <property type="entry name" value="Pentatricopeptide repeat-containing protein"/>
    <property type="match status" value="1"/>
</dbReference>
<dbReference type="GO" id="GO:0003729">
    <property type="term" value="F:mRNA binding"/>
    <property type="evidence" value="ECO:0007669"/>
    <property type="project" value="UniProtKB-ARBA"/>
</dbReference>
<evidence type="ECO:0008006" key="6">
    <source>
        <dbReference type="Google" id="ProtNLM"/>
    </source>
</evidence>
<dbReference type="Pfam" id="PF01535">
    <property type="entry name" value="PPR"/>
    <property type="match status" value="5"/>
</dbReference>
<dbReference type="InterPro" id="IPR046848">
    <property type="entry name" value="E_motif"/>
</dbReference>
<dbReference type="InterPro" id="IPR002885">
    <property type="entry name" value="PPR_rpt"/>
</dbReference>
<evidence type="ECO:0000256" key="1">
    <source>
        <dbReference type="ARBA" id="ARBA00006643"/>
    </source>
</evidence>
<dbReference type="Proteomes" id="UP001419268">
    <property type="component" value="Unassembled WGS sequence"/>
</dbReference>
<evidence type="ECO:0000313" key="5">
    <source>
        <dbReference type="Proteomes" id="UP001419268"/>
    </source>
</evidence>
<dbReference type="Pfam" id="PF20431">
    <property type="entry name" value="E_motif"/>
    <property type="match status" value="1"/>
</dbReference>
<proteinExistence type="inferred from homology"/>
<comment type="caution">
    <text evidence="4">The sequence shown here is derived from an EMBL/GenBank/DDBJ whole genome shotgun (WGS) entry which is preliminary data.</text>
</comment>
<organism evidence="4 5">
    <name type="scientific">Stephania cephalantha</name>
    <dbReference type="NCBI Taxonomy" id="152367"/>
    <lineage>
        <taxon>Eukaryota</taxon>
        <taxon>Viridiplantae</taxon>
        <taxon>Streptophyta</taxon>
        <taxon>Embryophyta</taxon>
        <taxon>Tracheophyta</taxon>
        <taxon>Spermatophyta</taxon>
        <taxon>Magnoliopsida</taxon>
        <taxon>Ranunculales</taxon>
        <taxon>Menispermaceae</taxon>
        <taxon>Menispermoideae</taxon>
        <taxon>Cissampelideae</taxon>
        <taxon>Stephania</taxon>
    </lineage>
</organism>
<dbReference type="GO" id="GO:0009451">
    <property type="term" value="P:RNA modification"/>
    <property type="evidence" value="ECO:0007669"/>
    <property type="project" value="InterPro"/>
</dbReference>
<protein>
    <recommendedName>
        <fullName evidence="6">Pentatricopeptide repeat-containing protein</fullName>
    </recommendedName>
</protein>
<feature type="repeat" description="PPR" evidence="3">
    <location>
        <begin position="271"/>
        <end position="301"/>
    </location>
</feature>
<accession>A0AAP0I9H3</accession>
<comment type="similarity">
    <text evidence="1">Belongs to the PPR family. PCMP-H subfamily.</text>
</comment>
<dbReference type="Gene3D" id="1.25.40.10">
    <property type="entry name" value="Tetratricopeptide repeat domain"/>
    <property type="match status" value="5"/>
</dbReference>
<gene>
    <name evidence="4" type="ORF">Scep_018624</name>
</gene>
<dbReference type="PROSITE" id="PS51375">
    <property type="entry name" value="PPR"/>
    <property type="match status" value="3"/>
</dbReference>
<reference evidence="4 5" key="1">
    <citation type="submission" date="2024-01" db="EMBL/GenBank/DDBJ databases">
        <title>Genome assemblies of Stephania.</title>
        <authorList>
            <person name="Yang L."/>
        </authorList>
    </citation>
    <scope>NUCLEOTIDE SEQUENCE [LARGE SCALE GENOMIC DNA]</scope>
    <source>
        <strain evidence="4">JXDWG</strain>
        <tissue evidence="4">Leaf</tissue>
    </source>
</reference>
<dbReference type="Pfam" id="PF13041">
    <property type="entry name" value="PPR_2"/>
    <property type="match status" value="1"/>
</dbReference>
<keyword evidence="2" id="KW-0677">Repeat</keyword>
<feature type="repeat" description="PPR" evidence="3">
    <location>
        <begin position="170"/>
        <end position="204"/>
    </location>
</feature>
<feature type="repeat" description="PPR" evidence="3">
    <location>
        <begin position="380"/>
        <end position="414"/>
    </location>
</feature>
<dbReference type="FunFam" id="1.25.40.10:FF:001103">
    <property type="entry name" value="Glycerol-3-phosphate dehydrogenase [NAD(+)]"/>
    <property type="match status" value="1"/>
</dbReference>
<evidence type="ECO:0000256" key="2">
    <source>
        <dbReference type="ARBA" id="ARBA00022737"/>
    </source>
</evidence>
<dbReference type="NCBIfam" id="TIGR00756">
    <property type="entry name" value="PPR"/>
    <property type="match status" value="3"/>
</dbReference>